<feature type="compositionally biased region" description="Basic and acidic residues" evidence="1">
    <location>
        <begin position="8"/>
        <end position="19"/>
    </location>
</feature>
<name>A0A537KKE1_9BACT</name>
<dbReference type="InterPro" id="IPR006311">
    <property type="entry name" value="TAT_signal"/>
</dbReference>
<dbReference type="Proteomes" id="UP000319353">
    <property type="component" value="Unassembled WGS sequence"/>
</dbReference>
<comment type="caution">
    <text evidence="2">The sequence shown here is derived from an EMBL/GenBank/DDBJ whole genome shotgun (WGS) entry which is preliminary data.</text>
</comment>
<gene>
    <name evidence="2" type="ORF">E6H01_13950</name>
</gene>
<reference evidence="2 3" key="1">
    <citation type="journal article" date="2019" name="Nat. Microbiol.">
        <title>Mediterranean grassland soil C-N compound turnover is dependent on rainfall and depth, and is mediated by genomically divergent microorganisms.</title>
        <authorList>
            <person name="Diamond S."/>
            <person name="Andeer P.F."/>
            <person name="Li Z."/>
            <person name="Crits-Christoph A."/>
            <person name="Burstein D."/>
            <person name="Anantharaman K."/>
            <person name="Lane K.R."/>
            <person name="Thomas B.C."/>
            <person name="Pan C."/>
            <person name="Northen T.R."/>
            <person name="Banfield J.F."/>
        </authorList>
    </citation>
    <scope>NUCLEOTIDE SEQUENCE [LARGE SCALE GENOMIC DNA]</scope>
    <source>
        <strain evidence="2">NP_4</strain>
    </source>
</reference>
<evidence type="ECO:0000313" key="3">
    <source>
        <dbReference type="Proteomes" id="UP000319353"/>
    </source>
</evidence>
<dbReference type="PROSITE" id="PS51318">
    <property type="entry name" value="TAT"/>
    <property type="match status" value="1"/>
</dbReference>
<dbReference type="EMBL" id="VBAL01000260">
    <property type="protein sequence ID" value="TMI96229.1"/>
    <property type="molecule type" value="Genomic_DNA"/>
</dbReference>
<protein>
    <recommendedName>
        <fullName evidence="4">Twin-arginine translocation signal domain-containing protein</fullName>
    </recommendedName>
</protein>
<organism evidence="2 3">
    <name type="scientific">Candidatus Segetimicrobium genomatis</name>
    <dbReference type="NCBI Taxonomy" id="2569760"/>
    <lineage>
        <taxon>Bacteria</taxon>
        <taxon>Bacillati</taxon>
        <taxon>Candidatus Sysuimicrobiota</taxon>
        <taxon>Candidatus Sysuimicrobiia</taxon>
        <taxon>Candidatus Sysuimicrobiales</taxon>
        <taxon>Candidatus Segetimicrobiaceae</taxon>
        <taxon>Candidatus Segetimicrobium</taxon>
    </lineage>
</organism>
<feature type="region of interest" description="Disordered" evidence="1">
    <location>
        <begin position="1"/>
        <end position="26"/>
    </location>
</feature>
<evidence type="ECO:0000313" key="2">
    <source>
        <dbReference type="EMBL" id="TMI96229.1"/>
    </source>
</evidence>
<proteinExistence type="predicted"/>
<accession>A0A537KKE1</accession>
<dbReference type="AlphaFoldDB" id="A0A537KKE1"/>
<sequence>MKLIPRSWTRDHHGRHGPEPQHSSGISRRQVLGAAAGLVVGAGLSTSAGAQDRNPHIDESPLPIPGGVSPFGILIHHFPVIANSTPLSALSDPSQITDFNGFVGLNRIRGTGSSPGGPLTFQADMGFMDGVYVAADGKQYQATFGFI</sequence>
<evidence type="ECO:0008006" key="4">
    <source>
        <dbReference type="Google" id="ProtNLM"/>
    </source>
</evidence>
<evidence type="ECO:0000256" key="1">
    <source>
        <dbReference type="SAM" id="MobiDB-lite"/>
    </source>
</evidence>